<dbReference type="Gene3D" id="2.160.10.10">
    <property type="entry name" value="Hexapeptide repeat proteins"/>
    <property type="match status" value="1"/>
</dbReference>
<protein>
    <submittedName>
        <fullName evidence="2">UDP-3-O-(3-hydroxymyristoyl)glucosamine N-acyltransferase</fullName>
        <ecNumber evidence="2">2.3.1.-</ecNumber>
    </submittedName>
</protein>
<evidence type="ECO:0000313" key="2">
    <source>
        <dbReference type="EMBL" id="MPM79841.1"/>
    </source>
</evidence>
<keyword evidence="2" id="KW-0808">Transferase</keyword>
<dbReference type="AlphaFoldDB" id="A0A645CSH2"/>
<dbReference type="InterPro" id="IPR011004">
    <property type="entry name" value="Trimer_LpxA-like_sf"/>
</dbReference>
<reference evidence="2" key="1">
    <citation type="submission" date="2019-08" db="EMBL/GenBank/DDBJ databases">
        <authorList>
            <person name="Kucharzyk K."/>
            <person name="Murdoch R.W."/>
            <person name="Higgins S."/>
            <person name="Loffler F."/>
        </authorList>
    </citation>
    <scope>NUCLEOTIDE SEQUENCE</scope>
</reference>
<gene>
    <name evidence="2" type="primary">lpxD_34</name>
    <name evidence="2" type="ORF">SDC9_126883</name>
</gene>
<feature type="domain" description="PglD N-terminal" evidence="1">
    <location>
        <begin position="63"/>
        <end position="135"/>
    </location>
</feature>
<evidence type="ECO:0000259" key="1">
    <source>
        <dbReference type="Pfam" id="PF17836"/>
    </source>
</evidence>
<dbReference type="Pfam" id="PF17836">
    <property type="entry name" value="PglD_N"/>
    <property type="match status" value="1"/>
</dbReference>
<name>A0A645CSH2_9ZZZZ</name>
<dbReference type="Gene3D" id="3.40.50.20">
    <property type="match status" value="1"/>
</dbReference>
<keyword evidence="2" id="KW-0012">Acyltransferase</keyword>
<dbReference type="EMBL" id="VSSQ01029630">
    <property type="protein sequence ID" value="MPM79841.1"/>
    <property type="molecule type" value="Genomic_DNA"/>
</dbReference>
<accession>A0A645CSH2</accession>
<dbReference type="GO" id="GO:0016746">
    <property type="term" value="F:acyltransferase activity"/>
    <property type="evidence" value="ECO:0007669"/>
    <property type="project" value="UniProtKB-KW"/>
</dbReference>
<dbReference type="SUPFAM" id="SSF51161">
    <property type="entry name" value="Trimeric LpxA-like enzymes"/>
    <property type="match status" value="1"/>
</dbReference>
<comment type="caution">
    <text evidence="2">The sequence shown here is derived from an EMBL/GenBank/DDBJ whole genome shotgun (WGS) entry which is preliminary data.</text>
</comment>
<organism evidence="2">
    <name type="scientific">bioreactor metagenome</name>
    <dbReference type="NCBI Taxonomy" id="1076179"/>
    <lineage>
        <taxon>unclassified sequences</taxon>
        <taxon>metagenomes</taxon>
        <taxon>ecological metagenomes</taxon>
    </lineage>
</organism>
<sequence>MKTGANIHLRADGRYEARYIKTRNEAGKIIYGYCYGKTYTETEQKRNRVLESLGMKPKVKQMNLLILGAGGQGQVVKELAQNIGIFRKIDFLDDDADNWLAIGRCSDCSKFVNEYPVAIPSVGDHDLRMKWIDMLVKEGFVIPTLVHRTAIVSPSAWIDYGTVVEAKVTIGANTKIGYGCIISSGVTIDRNIDIPDGTHIDCGMIVKNDN</sequence>
<dbReference type="EC" id="2.3.1.-" evidence="2"/>
<dbReference type="InterPro" id="IPR041561">
    <property type="entry name" value="PglD_N"/>
</dbReference>
<proteinExistence type="predicted"/>